<evidence type="ECO:0000259" key="2">
    <source>
        <dbReference type="Pfam" id="PF22932"/>
    </source>
</evidence>
<feature type="domain" description="DUF569" evidence="2">
    <location>
        <begin position="197"/>
        <end position="255"/>
    </location>
</feature>
<proteinExistence type="predicted"/>
<dbReference type="InterPro" id="IPR008999">
    <property type="entry name" value="Actin-crosslinking"/>
</dbReference>
<dbReference type="Gene3D" id="2.80.10.50">
    <property type="match status" value="1"/>
</dbReference>
<protein>
    <submittedName>
        <fullName evidence="3">Uncharacterized protein</fullName>
    </submittedName>
</protein>
<name>N1R1L0_AEGTA</name>
<evidence type="ECO:0000313" key="3">
    <source>
        <dbReference type="EnsemblPlants" id="EMT19897"/>
    </source>
</evidence>
<feature type="domain" description="DUF569" evidence="1">
    <location>
        <begin position="1"/>
        <end position="148"/>
    </location>
</feature>
<dbReference type="SUPFAM" id="SSF50405">
    <property type="entry name" value="Actin-crosslinking proteins"/>
    <property type="match status" value="1"/>
</dbReference>
<dbReference type="Pfam" id="PF04601">
    <property type="entry name" value="DUF569"/>
    <property type="match status" value="1"/>
</dbReference>
<sequence length="272" mass="30300">MDQFHNGHHVRLRSRVHGMYLHADEDGRGVSLGHRRDSVNVAWAVHVYNVQAHYVLLQSAAYGRYLAATVAPAPRGHRGLRVVQRNHYHPEVGEMAWEAYRTGFGDEVLLRHAAGGRYLCANGKYLPWNNGVSVDGIDSVSTMMHWVVEHIPAGENIPRLPRQTGLPLPESLIRLLPSRVILCARAAADGTRFSLPFVFWGRSVFRLRNEVARRLAAVVDVPNLVMCFPTRDGRLFPLLVDLLPTSGPLLHIVVVTAGTPAHAELRYPDVDA</sequence>
<dbReference type="InterPro" id="IPR007679">
    <property type="entry name" value="DUF569"/>
</dbReference>
<organism evidence="3">
    <name type="scientific">Aegilops tauschii</name>
    <name type="common">Tausch's goatgrass</name>
    <name type="synonym">Aegilops squarrosa</name>
    <dbReference type="NCBI Taxonomy" id="37682"/>
    <lineage>
        <taxon>Eukaryota</taxon>
        <taxon>Viridiplantae</taxon>
        <taxon>Streptophyta</taxon>
        <taxon>Embryophyta</taxon>
        <taxon>Tracheophyta</taxon>
        <taxon>Spermatophyta</taxon>
        <taxon>Magnoliopsida</taxon>
        <taxon>Liliopsida</taxon>
        <taxon>Poales</taxon>
        <taxon>Poaceae</taxon>
        <taxon>BOP clade</taxon>
        <taxon>Pooideae</taxon>
        <taxon>Triticodae</taxon>
        <taxon>Triticeae</taxon>
        <taxon>Triticinae</taxon>
        <taxon>Aegilops</taxon>
    </lineage>
</organism>
<evidence type="ECO:0000259" key="1">
    <source>
        <dbReference type="Pfam" id="PF04601"/>
    </source>
</evidence>
<reference evidence="3" key="1">
    <citation type="submission" date="2015-06" db="UniProtKB">
        <authorList>
            <consortium name="EnsemblPlants"/>
        </authorList>
    </citation>
    <scope>IDENTIFICATION</scope>
</reference>
<dbReference type="PANTHER" id="PTHR31205:SF82">
    <property type="entry name" value="DUF569 DOMAIN-CONTAINING PROTEIN"/>
    <property type="match status" value="1"/>
</dbReference>
<accession>N1R1L0</accession>
<dbReference type="InterPro" id="IPR054726">
    <property type="entry name" value="Ubiq_DUF569-assoc"/>
</dbReference>
<dbReference type="AlphaFoldDB" id="N1R1L0"/>
<dbReference type="PANTHER" id="PTHR31205">
    <property type="entry name" value="ACTIN CROSS-LINKING PROTEIN (DUF569)"/>
    <property type="match status" value="1"/>
</dbReference>
<dbReference type="EnsemblPlants" id="EMT19897">
    <property type="protein sequence ID" value="EMT19897"/>
    <property type="gene ID" value="F775_04074"/>
</dbReference>
<dbReference type="Pfam" id="PF22932">
    <property type="entry name" value="Ubiq_DUF_assoc"/>
    <property type="match status" value="1"/>
</dbReference>
<dbReference type="CDD" id="cd23340">
    <property type="entry name" value="beta-trefoil_FSCN_ACP-like"/>
    <property type="match status" value="1"/>
</dbReference>